<dbReference type="GO" id="GO:0008270">
    <property type="term" value="F:zinc ion binding"/>
    <property type="evidence" value="ECO:0007669"/>
    <property type="project" value="InterPro"/>
</dbReference>
<dbReference type="PANTHER" id="PTHR31313:SF81">
    <property type="entry name" value="TY1 ENHANCER ACTIVATOR"/>
    <property type="match status" value="1"/>
</dbReference>
<keyword evidence="11" id="KW-1185">Reference proteome</keyword>
<dbReference type="InterPro" id="IPR051615">
    <property type="entry name" value="Transcr_Regulatory_Elem"/>
</dbReference>
<dbReference type="InterPro" id="IPR001138">
    <property type="entry name" value="Zn2Cys6_DnaBD"/>
</dbReference>
<protein>
    <recommendedName>
        <fullName evidence="9">Zn(2)-C6 fungal-type domain-containing protein</fullName>
    </recommendedName>
</protein>
<comment type="subcellular location">
    <subcellularLocation>
        <location evidence="1">Nucleus</location>
    </subcellularLocation>
</comment>
<evidence type="ECO:0000256" key="6">
    <source>
        <dbReference type="ARBA" id="ARBA00023163"/>
    </source>
</evidence>
<feature type="region of interest" description="Disordered" evidence="8">
    <location>
        <begin position="150"/>
        <end position="171"/>
    </location>
</feature>
<dbReference type="EMBL" id="KZ825704">
    <property type="protein sequence ID" value="PYI24969.1"/>
    <property type="molecule type" value="Genomic_DNA"/>
</dbReference>
<keyword evidence="4" id="KW-0805">Transcription regulation</keyword>
<feature type="compositionally biased region" description="Acidic residues" evidence="8">
    <location>
        <begin position="688"/>
        <end position="700"/>
    </location>
</feature>
<dbReference type="SUPFAM" id="SSF57701">
    <property type="entry name" value="Zn2/Cys6 DNA-binding domain"/>
    <property type="match status" value="1"/>
</dbReference>
<sequence>MSHEQVSRVVKPSSPTARRRQNTSCDPCRRSKRRCVLLSLADGEPASICTNCKRLNHHCTFDFIKSVSSRPWKRKDPAGVGAQLLHLNQSQVLNPRDGALTNGLGDDFELSIGTDEEDFTSWLNFDMELSQSTSTDIYDPFSASSLDSSRTAEALHEPSLPSPSVFSRADQHSLPAKPQSMLVGRSRNSPIHLLNSKLEATVLDECLASIYNSIVRDSASRFIDYECNLSASGRPYYLESRFSDQAELGGANKNLSSQLSATREIRHPRMTMLGAVRFLDHFSHLYGNKLSTAARKQSDTVLKAVLRVFSLQWLPTSEGVSPVGQHASRDVLTDAFHDSWMEARSLIQGSLPVLSFRVVCAILLFDGIVMPCKAYGRPDGTTVRMHEFLDIGLQKLSRLDDYVRKYCCQLGPASLYGTLLHSSLDIIRWGGYIRDIGAALFTDHQCKLPELLFHRKVSPENNSTLPPSINHIYPSDLDASIPRIDRTAVARAFAIWRMMIKVKDFVPPHRTTNNKHPLPPTTWEIIASTMTAVDDYNYTLRPFMSQCMEHYAHLSTESKIYALSVLTFWDLGTLIFAQTLTAILHQPSLNHDSPLSPPIAESQIRALQETAVISIAQAIECSLTHPVTHDTFNLQNGLSADLPLTAYHITPTLMVTALRLAIETGIELWLGDSGSGSAYQAGIIGGGGDEDDNDDNGDDDNVWQKRVDVLVKGLLSLEVTIGGSQAVGPVMEGLLRSYGDVVSECWSCEF</sequence>
<accession>A0A2V5HKP7</accession>
<dbReference type="GO" id="GO:0009893">
    <property type="term" value="P:positive regulation of metabolic process"/>
    <property type="evidence" value="ECO:0007669"/>
    <property type="project" value="UniProtKB-ARBA"/>
</dbReference>
<feature type="region of interest" description="Disordered" evidence="8">
    <location>
        <begin position="681"/>
        <end position="700"/>
    </location>
</feature>
<dbReference type="Proteomes" id="UP000248817">
    <property type="component" value="Unassembled WGS sequence"/>
</dbReference>
<dbReference type="PROSITE" id="PS50048">
    <property type="entry name" value="ZN2_CY6_FUNGAL_2"/>
    <property type="match status" value="1"/>
</dbReference>
<dbReference type="AlphaFoldDB" id="A0A2V5HKP7"/>
<evidence type="ECO:0000259" key="9">
    <source>
        <dbReference type="PROSITE" id="PS50048"/>
    </source>
</evidence>
<feature type="domain" description="Zn(2)-C6 fungal-type" evidence="9">
    <location>
        <begin position="24"/>
        <end position="61"/>
    </location>
</feature>
<name>A0A2V5HKP7_9EURO</name>
<evidence type="ECO:0000256" key="4">
    <source>
        <dbReference type="ARBA" id="ARBA00023015"/>
    </source>
</evidence>
<dbReference type="CDD" id="cd00067">
    <property type="entry name" value="GAL4"/>
    <property type="match status" value="1"/>
</dbReference>
<dbReference type="PANTHER" id="PTHR31313">
    <property type="entry name" value="TY1 ENHANCER ACTIVATOR"/>
    <property type="match status" value="1"/>
</dbReference>
<dbReference type="InterPro" id="IPR036864">
    <property type="entry name" value="Zn2-C6_fun-type_DNA-bd_sf"/>
</dbReference>
<feature type="region of interest" description="Disordered" evidence="8">
    <location>
        <begin position="1"/>
        <end position="27"/>
    </location>
</feature>
<evidence type="ECO:0000256" key="1">
    <source>
        <dbReference type="ARBA" id="ARBA00004123"/>
    </source>
</evidence>
<evidence type="ECO:0000313" key="10">
    <source>
        <dbReference type="EMBL" id="PYI24969.1"/>
    </source>
</evidence>
<gene>
    <name evidence="10" type="ORF">BP00DRAFT_431719</name>
</gene>
<organism evidence="10 11">
    <name type="scientific">Aspergillus indologenus CBS 114.80</name>
    <dbReference type="NCBI Taxonomy" id="1450541"/>
    <lineage>
        <taxon>Eukaryota</taxon>
        <taxon>Fungi</taxon>
        <taxon>Dikarya</taxon>
        <taxon>Ascomycota</taxon>
        <taxon>Pezizomycotina</taxon>
        <taxon>Eurotiomycetes</taxon>
        <taxon>Eurotiomycetidae</taxon>
        <taxon>Eurotiales</taxon>
        <taxon>Aspergillaceae</taxon>
        <taxon>Aspergillus</taxon>
        <taxon>Aspergillus subgen. Circumdati</taxon>
    </lineage>
</organism>
<evidence type="ECO:0000256" key="7">
    <source>
        <dbReference type="ARBA" id="ARBA00023242"/>
    </source>
</evidence>
<evidence type="ECO:0000256" key="8">
    <source>
        <dbReference type="SAM" id="MobiDB-lite"/>
    </source>
</evidence>
<proteinExistence type="predicted"/>
<evidence type="ECO:0000256" key="2">
    <source>
        <dbReference type="ARBA" id="ARBA00022723"/>
    </source>
</evidence>
<reference evidence="10 11" key="1">
    <citation type="submission" date="2018-02" db="EMBL/GenBank/DDBJ databases">
        <title>The genomes of Aspergillus section Nigri reveals drivers in fungal speciation.</title>
        <authorList>
            <consortium name="DOE Joint Genome Institute"/>
            <person name="Vesth T.C."/>
            <person name="Nybo J."/>
            <person name="Theobald S."/>
            <person name="Brandl J."/>
            <person name="Frisvad J.C."/>
            <person name="Nielsen K.F."/>
            <person name="Lyhne E.K."/>
            <person name="Kogle M.E."/>
            <person name="Kuo A."/>
            <person name="Riley R."/>
            <person name="Clum A."/>
            <person name="Nolan M."/>
            <person name="Lipzen A."/>
            <person name="Salamov A."/>
            <person name="Henrissat B."/>
            <person name="Wiebenga A."/>
            <person name="De vries R.P."/>
            <person name="Grigoriev I.V."/>
            <person name="Mortensen U.H."/>
            <person name="Andersen M.R."/>
            <person name="Baker S.E."/>
        </authorList>
    </citation>
    <scope>NUCLEOTIDE SEQUENCE [LARGE SCALE GENOMIC DNA]</scope>
    <source>
        <strain evidence="10 11">CBS 114.80</strain>
    </source>
</reference>
<dbReference type="GO" id="GO:0003677">
    <property type="term" value="F:DNA binding"/>
    <property type="evidence" value="ECO:0007669"/>
    <property type="project" value="UniProtKB-KW"/>
</dbReference>
<keyword evidence="7" id="KW-0539">Nucleus</keyword>
<evidence type="ECO:0000313" key="11">
    <source>
        <dbReference type="Proteomes" id="UP000248817"/>
    </source>
</evidence>
<dbReference type="Gene3D" id="4.10.240.10">
    <property type="entry name" value="Zn(2)-C6 fungal-type DNA-binding domain"/>
    <property type="match status" value="1"/>
</dbReference>
<dbReference type="Pfam" id="PF00172">
    <property type="entry name" value="Zn_clus"/>
    <property type="match status" value="1"/>
</dbReference>
<keyword evidence="6" id="KW-0804">Transcription</keyword>
<keyword evidence="3" id="KW-0862">Zinc</keyword>
<dbReference type="SMART" id="SM00066">
    <property type="entry name" value="GAL4"/>
    <property type="match status" value="1"/>
</dbReference>
<keyword evidence="5" id="KW-0238">DNA-binding</keyword>
<keyword evidence="2" id="KW-0479">Metal-binding</keyword>
<evidence type="ECO:0000256" key="3">
    <source>
        <dbReference type="ARBA" id="ARBA00022833"/>
    </source>
</evidence>
<dbReference type="GO" id="GO:0005634">
    <property type="term" value="C:nucleus"/>
    <property type="evidence" value="ECO:0007669"/>
    <property type="project" value="UniProtKB-SubCell"/>
</dbReference>
<dbReference type="GO" id="GO:0000981">
    <property type="term" value="F:DNA-binding transcription factor activity, RNA polymerase II-specific"/>
    <property type="evidence" value="ECO:0007669"/>
    <property type="project" value="InterPro"/>
</dbReference>
<evidence type="ECO:0000256" key="5">
    <source>
        <dbReference type="ARBA" id="ARBA00023125"/>
    </source>
</evidence>